<keyword evidence="9 11" id="KW-0472">Membrane</keyword>
<gene>
    <name evidence="17" type="ORF">VHA01S_047_00170</name>
</gene>
<evidence type="ECO:0000256" key="14">
    <source>
        <dbReference type="SAM" id="SignalP"/>
    </source>
</evidence>
<dbReference type="InterPro" id="IPR037066">
    <property type="entry name" value="Plug_dom_sf"/>
</dbReference>
<evidence type="ECO:0000256" key="2">
    <source>
        <dbReference type="ARBA" id="ARBA00009810"/>
    </source>
</evidence>
<evidence type="ECO:0000256" key="6">
    <source>
        <dbReference type="ARBA" id="ARBA00022729"/>
    </source>
</evidence>
<dbReference type="NCBIfam" id="TIGR01785">
    <property type="entry name" value="TonB-hemin"/>
    <property type="match status" value="1"/>
</dbReference>
<dbReference type="OrthoDB" id="9764669at2"/>
<evidence type="ECO:0000313" key="18">
    <source>
        <dbReference type="Proteomes" id="UP000017800"/>
    </source>
</evidence>
<dbReference type="Gene3D" id="2.40.170.20">
    <property type="entry name" value="TonB-dependent receptor, beta-barrel domain"/>
    <property type="match status" value="1"/>
</dbReference>
<dbReference type="CDD" id="cd01347">
    <property type="entry name" value="ligand_gated_channel"/>
    <property type="match status" value="1"/>
</dbReference>
<dbReference type="SUPFAM" id="SSF56935">
    <property type="entry name" value="Porins"/>
    <property type="match status" value="1"/>
</dbReference>
<feature type="chain" id="PRO_5004732616" description="TonB-dependent receptor" evidence="14">
    <location>
        <begin position="21"/>
        <end position="697"/>
    </location>
</feature>
<dbReference type="InterPro" id="IPR036942">
    <property type="entry name" value="Beta-barrel_TonB_sf"/>
</dbReference>
<dbReference type="RefSeq" id="WP_023404876.1">
    <property type="nucleotide sequence ID" value="NZ_BAUJ01000047.1"/>
</dbReference>
<evidence type="ECO:0000256" key="12">
    <source>
        <dbReference type="PROSITE-ProRule" id="PRU10143"/>
    </source>
</evidence>
<evidence type="ECO:0000256" key="5">
    <source>
        <dbReference type="ARBA" id="ARBA00022692"/>
    </source>
</evidence>
<proteinExistence type="inferred from homology"/>
<name>V5FFM2_9VIBR</name>
<dbReference type="PROSITE" id="PS52016">
    <property type="entry name" value="TONB_DEPENDENT_REC_3"/>
    <property type="match status" value="1"/>
</dbReference>
<comment type="similarity">
    <text evidence="2 11 13">Belongs to the TonB-dependent receptor family.</text>
</comment>
<comment type="subcellular location">
    <subcellularLocation>
        <location evidence="1 11">Cell outer membrane</location>
        <topology evidence="1 11">Multi-pass membrane protein</topology>
    </subcellularLocation>
</comment>
<keyword evidence="5 11" id="KW-0812">Transmembrane</keyword>
<protein>
    <recommendedName>
        <fullName evidence="19">TonB-dependent receptor</fullName>
    </recommendedName>
</protein>
<dbReference type="InterPro" id="IPR011276">
    <property type="entry name" value="TonB_haem/Hb_rcpt"/>
</dbReference>
<feature type="short sequence motif" description="TonB box" evidence="12">
    <location>
        <begin position="33"/>
        <end position="39"/>
    </location>
</feature>
<evidence type="ECO:0000256" key="9">
    <source>
        <dbReference type="ARBA" id="ARBA00023136"/>
    </source>
</evidence>
<dbReference type="GO" id="GO:0015344">
    <property type="term" value="F:siderophore uptake transmembrane transporter activity"/>
    <property type="evidence" value="ECO:0007669"/>
    <property type="project" value="TreeGrafter"/>
</dbReference>
<keyword evidence="6 14" id="KW-0732">Signal</keyword>
<dbReference type="GO" id="GO:0015232">
    <property type="term" value="F:heme transmembrane transporter activity"/>
    <property type="evidence" value="ECO:0007669"/>
    <property type="project" value="InterPro"/>
</dbReference>
<keyword evidence="10 11" id="KW-0998">Cell outer membrane</keyword>
<evidence type="ECO:0000256" key="3">
    <source>
        <dbReference type="ARBA" id="ARBA00022448"/>
    </source>
</evidence>
<dbReference type="AlphaFoldDB" id="V5FFM2"/>
<accession>V5FFM2</accession>
<feature type="domain" description="TonB-dependent receptor-like beta-barrel" evidence="15">
    <location>
        <begin position="223"/>
        <end position="666"/>
    </location>
</feature>
<dbReference type="InterPro" id="IPR000531">
    <property type="entry name" value="Beta-barrel_TonB"/>
</dbReference>
<dbReference type="InterPro" id="IPR012910">
    <property type="entry name" value="Plug_dom"/>
</dbReference>
<evidence type="ECO:0000256" key="8">
    <source>
        <dbReference type="ARBA" id="ARBA00023077"/>
    </source>
</evidence>
<dbReference type="eggNOG" id="COG4771">
    <property type="taxonomic scope" value="Bacteria"/>
</dbReference>
<dbReference type="PROSITE" id="PS00430">
    <property type="entry name" value="TONB_DEPENDENT_REC_1"/>
    <property type="match status" value="1"/>
</dbReference>
<dbReference type="Pfam" id="PF00593">
    <property type="entry name" value="TonB_dep_Rec_b-barrel"/>
    <property type="match status" value="1"/>
</dbReference>
<keyword evidence="3 11" id="KW-0813">Transport</keyword>
<dbReference type="PANTHER" id="PTHR30069:SF41">
    <property type="entry name" value="HEME_HEMOPEXIN UTILIZATION PROTEIN C"/>
    <property type="match status" value="1"/>
</dbReference>
<dbReference type="Pfam" id="PF07715">
    <property type="entry name" value="Plug"/>
    <property type="match status" value="1"/>
</dbReference>
<evidence type="ECO:0008006" key="19">
    <source>
        <dbReference type="Google" id="ProtNLM"/>
    </source>
</evidence>
<dbReference type="GO" id="GO:0044718">
    <property type="term" value="P:siderophore transmembrane transport"/>
    <property type="evidence" value="ECO:0007669"/>
    <property type="project" value="TreeGrafter"/>
</dbReference>
<keyword evidence="8 12" id="KW-0798">TonB box</keyword>
<keyword evidence="7" id="KW-0406">Ion transport</keyword>
<evidence type="ECO:0000313" key="17">
    <source>
        <dbReference type="EMBL" id="GAD90548.1"/>
    </source>
</evidence>
<organism evidence="17 18">
    <name type="scientific">Vibrio halioticoli NBRC 102217</name>
    <dbReference type="NCBI Taxonomy" id="1219072"/>
    <lineage>
        <taxon>Bacteria</taxon>
        <taxon>Pseudomonadati</taxon>
        <taxon>Pseudomonadota</taxon>
        <taxon>Gammaproteobacteria</taxon>
        <taxon>Vibrionales</taxon>
        <taxon>Vibrionaceae</taxon>
        <taxon>Vibrio</taxon>
    </lineage>
</organism>
<evidence type="ECO:0000259" key="15">
    <source>
        <dbReference type="Pfam" id="PF00593"/>
    </source>
</evidence>
<evidence type="ECO:0000256" key="4">
    <source>
        <dbReference type="ARBA" id="ARBA00022452"/>
    </source>
</evidence>
<reference evidence="17 18" key="2">
    <citation type="submission" date="2013-11" db="EMBL/GenBank/DDBJ databases">
        <title>Whole genome shotgun sequence of Vibrio halioticoli NBRC 102217.</title>
        <authorList>
            <person name="Isaki S."/>
            <person name="Kimura A."/>
            <person name="Ohji S."/>
            <person name="Hosoyama A."/>
            <person name="Fujita N."/>
            <person name="Hashimoto M."/>
            <person name="Hosoyama Y."/>
            <person name="Yamazoe A."/>
        </authorList>
    </citation>
    <scope>NUCLEOTIDE SEQUENCE [LARGE SCALE GENOMIC DNA]</scope>
    <source>
        <strain evidence="17 18">NBRC 102217</strain>
    </source>
</reference>
<keyword evidence="4 11" id="KW-1134">Transmembrane beta strand</keyword>
<reference evidence="17 18" key="1">
    <citation type="submission" date="2013-10" db="EMBL/GenBank/DDBJ databases">
        <authorList>
            <person name="Ichikawa N."/>
            <person name="Kimura A."/>
            <person name="Ohji S."/>
            <person name="Hosoyama A."/>
            <person name="Fujita N."/>
        </authorList>
    </citation>
    <scope>NUCLEOTIDE SEQUENCE [LARGE SCALE GENOMIC DNA]</scope>
    <source>
        <strain evidence="17 18">NBRC 102217</strain>
    </source>
</reference>
<feature type="domain" description="TonB-dependent receptor plug" evidence="16">
    <location>
        <begin position="45"/>
        <end position="151"/>
    </location>
</feature>
<keyword evidence="18" id="KW-1185">Reference proteome</keyword>
<dbReference type="Proteomes" id="UP000017800">
    <property type="component" value="Unassembled WGS sequence"/>
</dbReference>
<evidence type="ECO:0000256" key="11">
    <source>
        <dbReference type="PROSITE-ProRule" id="PRU01360"/>
    </source>
</evidence>
<evidence type="ECO:0000256" key="1">
    <source>
        <dbReference type="ARBA" id="ARBA00004571"/>
    </source>
</evidence>
<evidence type="ECO:0000256" key="10">
    <source>
        <dbReference type="ARBA" id="ARBA00023237"/>
    </source>
</evidence>
<evidence type="ECO:0000256" key="13">
    <source>
        <dbReference type="RuleBase" id="RU003357"/>
    </source>
</evidence>
<sequence>MVKKYLAVVIAAAIANVAYADNHKPQGEVEHETVVVVGNRVDTEQQEYVGSVDIVTEDELATSANLMDSLSNVPGINAGSDLGRNIGQQFNIRGFNDDDRVIIMQNGVPRSSALFANQISSFRSDTDLLKRVETVKGSSSILYGSGAIGGVISMRLKDASDYLENDENFGAMVGGRYESNNMHSYRGAIAGQNDSGKLDFVLYGKQANFGDIKLADGGTDLYDTVGNDESTKTGYANLGWNITEEQRLAFGLYHFHSDVETAWNTLNHPDTTIPVVGELTQTDFTINYNYAPFDNDLIDLDVASYVSQSKYARDYINSAINRNIHYTNEESRAGASIKNVARFYTGSVYHTAVMGIDYHYREDDASYLSGGVASQFHTMPSEYNDWGIYIQDLIEVGDWEFTAGARYDYFNRKVENNPDADFTGDAFSPRIAASYEVATGLHLLGGYSVAFRAPSPHETGAEGPLNIHYWYLPNPDLKPETSEEFEGGISYVNNALFTQDDRFALKLMYFDANINDMIALETLPELGESPDQSMYAQYTNIDNAKRKGVELTSTYDLQNLSLSASYEHLDLYDKETKEKVTPFADKVRLAAAYTFQNVGLTLGADVNHWFEPDQNPESFMWGTTEYFYVNDSYTQANISGIWRIKESRLPLGVLNDATLKFGVNNIFDGQYINAENVTTTSKVGQETNYYVDLDLRF</sequence>
<evidence type="ECO:0000259" key="16">
    <source>
        <dbReference type="Pfam" id="PF07715"/>
    </source>
</evidence>
<evidence type="ECO:0000256" key="7">
    <source>
        <dbReference type="ARBA" id="ARBA00023065"/>
    </source>
</evidence>
<dbReference type="Gene3D" id="2.170.130.10">
    <property type="entry name" value="TonB-dependent receptor, plug domain"/>
    <property type="match status" value="1"/>
</dbReference>
<dbReference type="EMBL" id="BAUJ01000047">
    <property type="protein sequence ID" value="GAD90548.1"/>
    <property type="molecule type" value="Genomic_DNA"/>
</dbReference>
<dbReference type="InterPro" id="IPR039426">
    <property type="entry name" value="TonB-dep_rcpt-like"/>
</dbReference>
<dbReference type="InterPro" id="IPR010916">
    <property type="entry name" value="TonB_box_CS"/>
</dbReference>
<dbReference type="PANTHER" id="PTHR30069">
    <property type="entry name" value="TONB-DEPENDENT OUTER MEMBRANE RECEPTOR"/>
    <property type="match status" value="1"/>
</dbReference>
<dbReference type="GO" id="GO:0009279">
    <property type="term" value="C:cell outer membrane"/>
    <property type="evidence" value="ECO:0007669"/>
    <property type="project" value="UniProtKB-SubCell"/>
</dbReference>
<comment type="caution">
    <text evidence="17">The sequence shown here is derived from an EMBL/GenBank/DDBJ whole genome shotgun (WGS) entry which is preliminary data.</text>
</comment>
<feature type="signal peptide" evidence="14">
    <location>
        <begin position="1"/>
        <end position="20"/>
    </location>
</feature>